<keyword evidence="12" id="KW-1185">Reference proteome</keyword>
<dbReference type="Proteomes" id="UP001175000">
    <property type="component" value="Unassembled WGS sequence"/>
</dbReference>
<keyword evidence="4" id="KW-0498">Mitosis</keyword>
<organism evidence="11 12">
    <name type="scientific">Immersiella caudata</name>
    <dbReference type="NCBI Taxonomy" id="314043"/>
    <lineage>
        <taxon>Eukaryota</taxon>
        <taxon>Fungi</taxon>
        <taxon>Dikarya</taxon>
        <taxon>Ascomycota</taxon>
        <taxon>Pezizomycotina</taxon>
        <taxon>Sordariomycetes</taxon>
        <taxon>Sordariomycetidae</taxon>
        <taxon>Sordariales</taxon>
        <taxon>Lasiosphaeriaceae</taxon>
        <taxon>Immersiella</taxon>
    </lineage>
</organism>
<dbReference type="GO" id="GO:0005680">
    <property type="term" value="C:anaphase-promoting complex"/>
    <property type="evidence" value="ECO:0007669"/>
    <property type="project" value="InterPro"/>
</dbReference>
<comment type="similarity">
    <text evidence="1">Belongs to the APC5 family.</text>
</comment>
<dbReference type="PANTHER" id="PTHR12830:SF9">
    <property type="entry name" value="ANAPHASE-PROMOTING COMPLEX SUBUNIT 5"/>
    <property type="match status" value="1"/>
</dbReference>
<dbReference type="PROSITE" id="PS50897">
    <property type="entry name" value="CTLH"/>
    <property type="match status" value="1"/>
</dbReference>
<dbReference type="InterPro" id="IPR011990">
    <property type="entry name" value="TPR-like_helical_dom_sf"/>
</dbReference>
<evidence type="ECO:0000256" key="3">
    <source>
        <dbReference type="ARBA" id="ARBA00022618"/>
    </source>
</evidence>
<dbReference type="InterPro" id="IPR026000">
    <property type="entry name" value="Apc5_dom"/>
</dbReference>
<evidence type="ECO:0000313" key="11">
    <source>
        <dbReference type="EMBL" id="KAK0633687.1"/>
    </source>
</evidence>
<dbReference type="GO" id="GO:0051301">
    <property type="term" value="P:cell division"/>
    <property type="evidence" value="ECO:0007669"/>
    <property type="project" value="UniProtKB-KW"/>
</dbReference>
<dbReference type="Pfam" id="PF12862">
    <property type="entry name" value="ANAPC5"/>
    <property type="match status" value="1"/>
</dbReference>
<dbReference type="GO" id="GO:0070979">
    <property type="term" value="P:protein K11-linked ubiquitination"/>
    <property type="evidence" value="ECO:0007669"/>
    <property type="project" value="TreeGrafter"/>
</dbReference>
<proteinExistence type="inferred from homology"/>
<keyword evidence="9" id="KW-0732">Signal</keyword>
<gene>
    <name evidence="11" type="ORF">B0T14DRAFT_550895</name>
</gene>
<comment type="function">
    <text evidence="8">Component of the anaphase promoting complex/cyclosome (APC/C), a cell cycle-regulated E3 ubiquitin ligase that controls progression through mitosis and the G1 phase of the cell cycle. The APC/C complex acts by mediating ubiquitination and subsequent degradation of target proteins: it mainly mediates the formation of 'Lys-11'-linked polyubiquitin chains and, to a lower extent, the formation of 'Lys-48'- and 'Lys-63'-linked polyubiquitin chains. The APC/C complex catalyzes assembly of branched 'Lys-11'-/'Lys-48'-linked branched ubiquitin chains on target proteins.</text>
</comment>
<feature type="chain" id="PRO_5041293122" description="Anaphase-promoting complex subunit 5" evidence="9">
    <location>
        <begin position="24"/>
        <end position="786"/>
    </location>
</feature>
<reference evidence="11" key="1">
    <citation type="submission" date="2023-06" db="EMBL/GenBank/DDBJ databases">
        <title>Genome-scale phylogeny and comparative genomics of the fungal order Sordariales.</title>
        <authorList>
            <consortium name="Lawrence Berkeley National Laboratory"/>
            <person name="Hensen N."/>
            <person name="Bonometti L."/>
            <person name="Westerberg I."/>
            <person name="Brannstrom I.O."/>
            <person name="Guillou S."/>
            <person name="Cros-Aarteil S."/>
            <person name="Calhoun S."/>
            <person name="Haridas S."/>
            <person name="Kuo A."/>
            <person name="Mondo S."/>
            <person name="Pangilinan J."/>
            <person name="Riley R."/>
            <person name="Labutti K."/>
            <person name="Andreopoulos B."/>
            <person name="Lipzen A."/>
            <person name="Chen C."/>
            <person name="Yanf M."/>
            <person name="Daum C."/>
            <person name="Ng V."/>
            <person name="Clum A."/>
            <person name="Steindorff A."/>
            <person name="Ohm R."/>
            <person name="Martin F."/>
            <person name="Silar P."/>
            <person name="Natvig D."/>
            <person name="Lalanne C."/>
            <person name="Gautier V."/>
            <person name="Ament-Velasquez S.L."/>
            <person name="Kruys A."/>
            <person name="Hutchinson M.I."/>
            <person name="Powell A.J."/>
            <person name="Barry K."/>
            <person name="Miller A.N."/>
            <person name="Grigoriev I.V."/>
            <person name="Debuchy R."/>
            <person name="Gladieux P."/>
            <person name="Thoren M.H."/>
            <person name="Johannesson H."/>
        </authorList>
    </citation>
    <scope>NUCLEOTIDE SEQUENCE</scope>
    <source>
        <strain evidence="11">CBS 606.72</strain>
    </source>
</reference>
<evidence type="ECO:0000256" key="6">
    <source>
        <dbReference type="ARBA" id="ARBA00023306"/>
    </source>
</evidence>
<dbReference type="InterPro" id="IPR006595">
    <property type="entry name" value="CTLH_C"/>
</dbReference>
<keyword evidence="3" id="KW-0132">Cell division</keyword>
<keyword evidence="6" id="KW-0131">Cell cycle</keyword>
<name>A0AA39XI01_9PEZI</name>
<dbReference type="AlphaFoldDB" id="A0AA39XI01"/>
<evidence type="ECO:0000256" key="2">
    <source>
        <dbReference type="ARBA" id="ARBA00016066"/>
    </source>
</evidence>
<dbReference type="PANTHER" id="PTHR12830">
    <property type="entry name" value="ANAPHASE-PROMOTING COMPLEX SUBUNIT 5"/>
    <property type="match status" value="1"/>
</dbReference>
<evidence type="ECO:0000256" key="7">
    <source>
        <dbReference type="ARBA" id="ARBA00031069"/>
    </source>
</evidence>
<dbReference type="Gene3D" id="1.25.40.10">
    <property type="entry name" value="Tetratricopeptide repeat domain"/>
    <property type="match status" value="1"/>
</dbReference>
<evidence type="ECO:0000259" key="10">
    <source>
        <dbReference type="PROSITE" id="PS50897"/>
    </source>
</evidence>
<evidence type="ECO:0000256" key="8">
    <source>
        <dbReference type="ARBA" id="ARBA00045696"/>
    </source>
</evidence>
<evidence type="ECO:0000256" key="4">
    <source>
        <dbReference type="ARBA" id="ARBA00022776"/>
    </source>
</evidence>
<feature type="domain" description="CTLH" evidence="10">
    <location>
        <begin position="571"/>
        <end position="630"/>
    </location>
</feature>
<comment type="caution">
    <text evidence="11">The sequence shown here is derived from an EMBL/GenBank/DDBJ whole genome shotgun (WGS) entry which is preliminary data.</text>
</comment>
<keyword evidence="5" id="KW-0833">Ubl conjugation pathway</keyword>
<evidence type="ECO:0000256" key="5">
    <source>
        <dbReference type="ARBA" id="ARBA00022786"/>
    </source>
</evidence>
<dbReference type="InterPro" id="IPR037679">
    <property type="entry name" value="Apc5"/>
</dbReference>
<dbReference type="EMBL" id="JAULSU010000001">
    <property type="protein sequence ID" value="KAK0633687.1"/>
    <property type="molecule type" value="Genomic_DNA"/>
</dbReference>
<evidence type="ECO:0000256" key="9">
    <source>
        <dbReference type="SAM" id="SignalP"/>
    </source>
</evidence>
<evidence type="ECO:0000256" key="1">
    <source>
        <dbReference type="ARBA" id="ARBA00007450"/>
    </source>
</evidence>
<evidence type="ECO:0000313" key="12">
    <source>
        <dbReference type="Proteomes" id="UP001175000"/>
    </source>
</evidence>
<dbReference type="GO" id="GO:0031145">
    <property type="term" value="P:anaphase-promoting complex-dependent catabolic process"/>
    <property type="evidence" value="ECO:0007669"/>
    <property type="project" value="TreeGrafter"/>
</dbReference>
<feature type="signal peptide" evidence="9">
    <location>
        <begin position="1"/>
        <end position="23"/>
    </location>
</feature>
<sequence>MSRHLTPAKIGLLALVELYVEEAVPNDAIVPVINFISSQLLNCSLSGASPTDATGGWAKVESSIGVILFIRDFERVLGPFAAADRLPGRRLWDRFLEKLWGIDSLHALQEFFDHLPDYLARTKEELRRLAERGDEPHHGIQLSRTSPFGAFLRRAHLEFLRLQFNNVADLWKAFVKYRQPTADHWRRRNPHYGRLSFDSVLMTGEHEWGDNTDELAVVAYGNMLLGTGHDDTTPVSTEDVESLIEVQVDMIHQHGNRVPLELREKFKDLLKQSHAIPSLSRYLNFSDTWKAGDYPTTFDDLHRYFDYTMQNRDRAFYQYALMNLAIVQSDFGCHKEAVATMLETVSTARENRDVTCLNFALNWLFHFGRTHPKLVRELESQSMLASGKETLAFLRVKAKETGMWVLWSSALLGEAKLGMSSGESVSTALENMIRSSQIIVERNMKTMIGSQLSVVTTLWDRLGLAYMSGTTCEVFLRCHAKNSVFDDELKATCRLAGLLAGRGKYEEAFGKLEEVEKNSLRSSKPSQYWHLYRGLLKLRRDLHHNNLDAADHLLSQLLQTGTETLEPDMVFIIDSMHIEALIRRGDFETAFTKIDRLINELREDDRDIALRIRLLLYKAHLFDCVGRPEKGFTISMRAASMAWRARLMPLLWQAIGALSNILNVLGEFAAASKLLIAVLPRCLETDSAYVVATLYTLLADARTGQAGSVEARGVTRAHKRTEFMTKAHEALDSAFKYFSMVEDVEKQCEMMAKKATLMRAMRDFARSEDYAARYLALKKENMARHG</sequence>
<accession>A0AA39XI01</accession>
<protein>
    <recommendedName>
        <fullName evidence="2">Anaphase-promoting complex subunit 5</fullName>
    </recommendedName>
    <alternativeName>
        <fullName evidence="7">Cyclosome subunit 5</fullName>
    </alternativeName>
</protein>
<dbReference type="GO" id="GO:0045842">
    <property type="term" value="P:positive regulation of mitotic metaphase/anaphase transition"/>
    <property type="evidence" value="ECO:0007669"/>
    <property type="project" value="TreeGrafter"/>
</dbReference>